<dbReference type="PROSITE" id="PS00491">
    <property type="entry name" value="PROLINE_PEPTIDASE"/>
    <property type="match status" value="1"/>
</dbReference>
<dbReference type="CDD" id="cd01087">
    <property type="entry name" value="Prolidase"/>
    <property type="match status" value="1"/>
</dbReference>
<dbReference type="PRINTS" id="PR00599">
    <property type="entry name" value="MAPEPTIDASE"/>
</dbReference>
<evidence type="ECO:0000256" key="2">
    <source>
        <dbReference type="ARBA" id="ARBA00008766"/>
    </source>
</evidence>
<reference evidence="7" key="1">
    <citation type="submission" date="2014-11" db="EMBL/GenBank/DDBJ databases">
        <authorList>
            <person name="Otto D Thomas"/>
            <person name="Naeem Raeece"/>
        </authorList>
    </citation>
    <scope>NUCLEOTIDE SEQUENCE</scope>
</reference>
<dbReference type="GO" id="GO:0005829">
    <property type="term" value="C:cytosol"/>
    <property type="evidence" value="ECO:0007669"/>
    <property type="project" value="TreeGrafter"/>
</dbReference>
<dbReference type="InterPro" id="IPR029149">
    <property type="entry name" value="Creatin/AminoP/Spt16_N"/>
</dbReference>
<dbReference type="Gene3D" id="1.20.120.740">
    <property type="entry name" value="YgfB uncharacterised protein family UPF0149, PF03695"/>
    <property type="match status" value="1"/>
</dbReference>
<evidence type="ECO:0000256" key="5">
    <source>
        <dbReference type="ARBA" id="ARBA00023211"/>
    </source>
</evidence>
<dbReference type="InterPro" id="IPR011978">
    <property type="entry name" value="YgfB-like"/>
</dbReference>
<evidence type="ECO:0000256" key="1">
    <source>
        <dbReference type="ARBA" id="ARBA00001936"/>
    </source>
</evidence>
<dbReference type="GO" id="GO:0030145">
    <property type="term" value="F:manganese ion binding"/>
    <property type="evidence" value="ECO:0007669"/>
    <property type="project" value="InterPro"/>
</dbReference>
<evidence type="ECO:0000256" key="4">
    <source>
        <dbReference type="ARBA" id="ARBA00022801"/>
    </source>
</evidence>
<comment type="cofactor">
    <cofactor evidence="1">
        <name>Mn(2+)</name>
        <dbReference type="ChEBI" id="CHEBI:29035"/>
    </cofactor>
</comment>
<dbReference type="SUPFAM" id="SSF53092">
    <property type="entry name" value="Creatinase/prolidase N-terminal domain"/>
    <property type="match status" value="1"/>
</dbReference>
<dbReference type="SUPFAM" id="SSF101327">
    <property type="entry name" value="YgfB-like"/>
    <property type="match status" value="1"/>
</dbReference>
<dbReference type="SUPFAM" id="SSF55920">
    <property type="entry name" value="Creatinase/aminopeptidase"/>
    <property type="match status" value="1"/>
</dbReference>
<accession>A0A0G4I6V8</accession>
<evidence type="ECO:0000313" key="7">
    <source>
        <dbReference type="EMBL" id="CEM52803.1"/>
    </source>
</evidence>
<gene>
    <name evidence="7" type="ORF">Cvel_36460</name>
</gene>
<name>A0A0G4I6V8_9ALVE</name>
<keyword evidence="3" id="KW-0479">Metal-binding</keyword>
<comment type="similarity">
    <text evidence="2">Belongs to the peptidase M24B family.</text>
</comment>
<dbReference type="InterPro" id="IPR007865">
    <property type="entry name" value="Aminopep_P_N"/>
</dbReference>
<dbReference type="InterPro" id="IPR000994">
    <property type="entry name" value="Pept_M24"/>
</dbReference>
<evidence type="ECO:0000256" key="3">
    <source>
        <dbReference type="ARBA" id="ARBA00022723"/>
    </source>
</evidence>
<dbReference type="InterPro" id="IPR036005">
    <property type="entry name" value="Creatinase/aminopeptidase-like"/>
</dbReference>
<evidence type="ECO:0000259" key="6">
    <source>
        <dbReference type="SMART" id="SM01011"/>
    </source>
</evidence>
<feature type="domain" description="Aminopeptidase P N-terminal" evidence="6">
    <location>
        <begin position="62"/>
        <end position="265"/>
    </location>
</feature>
<dbReference type="InterPro" id="IPR052433">
    <property type="entry name" value="X-Pro_dipept-like"/>
</dbReference>
<dbReference type="InterPro" id="IPR036255">
    <property type="entry name" value="YgfB-like_sf"/>
</dbReference>
<dbReference type="InterPro" id="IPR001131">
    <property type="entry name" value="Peptidase_M24B_aminopep-P_CS"/>
</dbReference>
<dbReference type="InterPro" id="IPR001714">
    <property type="entry name" value="Pept_M24_MAP"/>
</dbReference>
<protein>
    <recommendedName>
        <fullName evidence="6">Aminopeptidase P N-terminal domain-containing protein</fullName>
    </recommendedName>
</protein>
<sequence>MAHSPDFNQIASALSAAGLSAEPARFQGALCGALCVRDASQIDPLTLLAEERGAADSAAAQEAVARLTALRDAVAKALAEGTSEFGLLLPDDESVSLKQRTEALAAWCDGFLFGLASAGTLDLDKRSEEVREAVSDITHFTQATVEHDDDTEVEEEAYAELVEYLRVAVQLIHDSDFLYLTGFPEPDAIAVFAPGRGDGAFVLFVRPRDAEREIWDGRRSGTEGACSAFGADAAFTLDAFEAQLPNLLAGRRHVHMQLGDRPELDQRVTQCVQRMREASRRGPGAPEAFLGLDTSLHELRLIKDARELAHMRFAAEVSAEAHRKAMQTAAPGLTEWQLQAEIHAVFGRHDMEPGYGSIVGAGANACVLHYIENRATLRDGDLVLIDAGGEYHGYTADITRTFPANGRFSAEQAAVYDIVLDAQLAAIDKARSSETVDAMHTAATRVLTQGMVDLGWLQGAVDGLIERGAQRRFFMHGTGHWLGMDVHDVGRYRVDDQPRSLQSGMVTTVEPGLYVQPDDESVAAQWRGIGIR</sequence>
<dbReference type="Pfam" id="PF03695">
    <property type="entry name" value="UPF0149"/>
    <property type="match status" value="1"/>
</dbReference>
<dbReference type="GO" id="GO:0006508">
    <property type="term" value="P:proteolysis"/>
    <property type="evidence" value="ECO:0007669"/>
    <property type="project" value="TreeGrafter"/>
</dbReference>
<dbReference type="SMART" id="SM01011">
    <property type="entry name" value="AMP_N"/>
    <property type="match status" value="1"/>
</dbReference>
<feature type="non-terminal residue" evidence="7">
    <location>
        <position position="532"/>
    </location>
</feature>
<dbReference type="PANTHER" id="PTHR43226:SF4">
    <property type="entry name" value="XAA-PRO AMINOPEPTIDASE 3"/>
    <property type="match status" value="1"/>
</dbReference>
<keyword evidence="4" id="KW-0378">Hydrolase</keyword>
<organism evidence="7">
    <name type="scientific">Chromera velia CCMP2878</name>
    <dbReference type="NCBI Taxonomy" id="1169474"/>
    <lineage>
        <taxon>Eukaryota</taxon>
        <taxon>Sar</taxon>
        <taxon>Alveolata</taxon>
        <taxon>Colpodellida</taxon>
        <taxon>Chromeraceae</taxon>
        <taxon>Chromera</taxon>
    </lineage>
</organism>
<dbReference type="AlphaFoldDB" id="A0A0G4I6V8"/>
<dbReference type="PANTHER" id="PTHR43226">
    <property type="entry name" value="XAA-PRO AMINOPEPTIDASE 3"/>
    <property type="match status" value="1"/>
</dbReference>
<proteinExistence type="inferred from homology"/>
<dbReference type="EMBL" id="CDMZ01005378">
    <property type="protein sequence ID" value="CEM52803.1"/>
    <property type="molecule type" value="Genomic_DNA"/>
</dbReference>
<dbReference type="GO" id="GO:0070006">
    <property type="term" value="F:metalloaminopeptidase activity"/>
    <property type="evidence" value="ECO:0007669"/>
    <property type="project" value="InterPro"/>
</dbReference>
<keyword evidence="5" id="KW-0464">Manganese</keyword>
<dbReference type="VEuPathDB" id="CryptoDB:Cvel_36460"/>
<dbReference type="Pfam" id="PF00557">
    <property type="entry name" value="Peptidase_M24"/>
    <property type="match status" value="1"/>
</dbReference>
<dbReference type="Gene3D" id="3.90.230.10">
    <property type="entry name" value="Creatinase/methionine aminopeptidase superfamily"/>
    <property type="match status" value="1"/>
</dbReference>